<dbReference type="KEGG" id="aau:AAur_pTC20223"/>
<gene>
    <name evidence="2" type="ordered locus">AAur_pTC20223</name>
</gene>
<sequence>MDLSSVDSLTAAYTGADGVFIHLPLAAPGTQEDFARNVAGALEKTRPARVVFSTSGYPASTEAPLTAHGILAAYLGTSGLSYAVVEPRLYLENLLLPPVLSVVKEDDTLQYPLKGSYKASWSSHLDVADVVVKLLTESRINGNVSVGSLPALSGADLARGFSAYLGTTIRYESISPKEFGIATVPLFGEAGVQPVVEAYEYRQSQQGDVILEARSAQKLLGIAPRTVEEWLKELAA</sequence>
<dbReference type="Gene3D" id="3.40.50.720">
    <property type="entry name" value="NAD(P)-binding Rossmann-like Domain"/>
    <property type="match status" value="1"/>
</dbReference>
<keyword evidence="2" id="KW-0614">Plasmid</keyword>
<organism evidence="2 3">
    <name type="scientific">Paenarthrobacter aurescens (strain TC1)</name>
    <dbReference type="NCBI Taxonomy" id="290340"/>
    <lineage>
        <taxon>Bacteria</taxon>
        <taxon>Bacillati</taxon>
        <taxon>Actinomycetota</taxon>
        <taxon>Actinomycetes</taxon>
        <taxon>Micrococcales</taxon>
        <taxon>Micrococcaceae</taxon>
        <taxon>Paenarthrobacter</taxon>
    </lineage>
</organism>
<dbReference type="AlphaFoldDB" id="A1RDQ9"/>
<dbReference type="Pfam" id="PF05368">
    <property type="entry name" value="NmrA"/>
    <property type="match status" value="1"/>
</dbReference>
<dbReference type="InterPro" id="IPR051604">
    <property type="entry name" value="Ergot_Alk_Oxidoreductase"/>
</dbReference>
<dbReference type="SUPFAM" id="SSF51735">
    <property type="entry name" value="NAD(P)-binding Rossmann-fold domains"/>
    <property type="match status" value="1"/>
</dbReference>
<proteinExistence type="predicted"/>
<geneLocation type="plasmid" evidence="2 3">
    <name>pTC2</name>
</geneLocation>
<feature type="domain" description="NmrA-like" evidence="1">
    <location>
        <begin position="2"/>
        <end position="231"/>
    </location>
</feature>
<keyword evidence="3" id="KW-1185">Reference proteome</keyword>
<reference evidence="2 3" key="1">
    <citation type="journal article" date="2006" name="PLoS Genet.">
        <title>Secrets of soil survival revealed by the genome sequence of Arthrobacter aurescens TC1.</title>
        <authorList>
            <person name="Mongodin E.F."/>
            <person name="Shapir N."/>
            <person name="Daugherty S.C."/>
            <person name="DeBoy R.T."/>
            <person name="Emerson J.B."/>
            <person name="Shvartzbeyn A."/>
            <person name="Radune D."/>
            <person name="Vamathevan J."/>
            <person name="Riggs F."/>
            <person name="Grinberg V."/>
            <person name="Khouri H."/>
            <person name="Wackett L.P."/>
            <person name="Nelson K.E."/>
            <person name="Sadowsky M.J."/>
        </authorList>
    </citation>
    <scope>NUCLEOTIDE SEQUENCE [LARGE SCALE GENOMIC DNA]</scope>
    <source>
        <strain evidence="2 3">TC1</strain>
    </source>
</reference>
<accession>A1RDQ9</accession>
<dbReference type="InterPro" id="IPR008030">
    <property type="entry name" value="NmrA-like"/>
</dbReference>
<name>A1RDQ9_PAEAT</name>
<dbReference type="PANTHER" id="PTHR43162">
    <property type="match status" value="1"/>
</dbReference>
<evidence type="ECO:0000259" key="1">
    <source>
        <dbReference type="Pfam" id="PF05368"/>
    </source>
</evidence>
<dbReference type="HOGENOM" id="CLU_007383_8_3_11"/>
<dbReference type="PANTHER" id="PTHR43162:SF1">
    <property type="entry name" value="PRESTALK A DIFFERENTIATION PROTEIN A"/>
    <property type="match status" value="1"/>
</dbReference>
<dbReference type="InterPro" id="IPR036291">
    <property type="entry name" value="NAD(P)-bd_dom_sf"/>
</dbReference>
<dbReference type="EMBL" id="CP000476">
    <property type="protein sequence ID" value="ABM10717.1"/>
    <property type="molecule type" value="Genomic_DNA"/>
</dbReference>
<dbReference type="Proteomes" id="UP000000637">
    <property type="component" value="Plasmid pTC2"/>
</dbReference>
<evidence type="ECO:0000313" key="3">
    <source>
        <dbReference type="Proteomes" id="UP000000637"/>
    </source>
</evidence>
<protein>
    <recommendedName>
        <fullName evidence="1">NmrA-like domain-containing protein</fullName>
    </recommendedName>
</protein>
<dbReference type="eggNOG" id="COG0702">
    <property type="taxonomic scope" value="Bacteria"/>
</dbReference>
<evidence type="ECO:0000313" key="2">
    <source>
        <dbReference type="EMBL" id="ABM10717.1"/>
    </source>
</evidence>